<keyword evidence="4" id="KW-1185">Reference proteome</keyword>
<dbReference type="InterPro" id="IPR013320">
    <property type="entry name" value="ConA-like_dom_sf"/>
</dbReference>
<dbReference type="SUPFAM" id="SSF50939">
    <property type="entry name" value="Sialidases"/>
    <property type="match status" value="1"/>
</dbReference>
<dbReference type="KEGG" id="pbu:L21SP3_01619"/>
<sequence precursor="true">MIKKTVILLLAVHALTASAVYSQPPEKGLLIHIKASNVKNTNDAFLSNLRNEQKTSIVAQQTKVNRRPLFIKDFAQSQAAISISSSRSIRFKPVEKPADYHIIIGYYIKNYEKDYPDFKVLDFNSETRENRKDGFSYVFENRTLVLRGEPGYDCAITQLLFYNRKLSSDEHSKIFADMKSKYYIRTDDRYANNGTKIDNESLYGSSNMIKLSDDTLMTFATKIASKAGINYYRMETVRSYDGGENWSVTAATMSQEKFYAKPYVSLFQLDVSNTFAMVLARDTKDDLPPLEQAKDNPEFYRGLYVYRSPDEGFDWNAPTKINCDIEIETVNSISRGAVAGEYVYVLLDREDNVPLLAITESYTSSVTGQNAWTAQPIDQLMDIPSAVTPKSESFNIASNGDKLIVSFASEKGHLLYAEITEKPTLENKADAEVCRYPDNNYALMRGSVKTYYENTENLGEMLLSQVEKEGKGAYVYLLTKAREEEGWNQPELILYSPNSEKDTFSFGGILEQDDDPMMYYRSGDTMRVQFAKEGVVSFIPRTMSLRTSKHLAIEIGEGKMHKYKTRAVNNFGRTKSANQNGLTLEFYAKMQKEDAPEDILVLESRGGREFSVSRSSDNIIEYSLRGHGSSSSLRFNCPFLEEEEANHIALIIDYRAEYVYGIINGQIVLPQNTDYNIYELIFRTEKISLSEDFEGKLETVRVYDAPLKTADVLRNPMF</sequence>
<dbReference type="InterPro" id="IPR000253">
    <property type="entry name" value="FHA_dom"/>
</dbReference>
<dbReference type="EMBL" id="CP019633">
    <property type="protein sequence ID" value="AQQ09804.1"/>
    <property type="molecule type" value="Genomic_DNA"/>
</dbReference>
<evidence type="ECO:0000259" key="2">
    <source>
        <dbReference type="PROSITE" id="PS50006"/>
    </source>
</evidence>
<dbReference type="InterPro" id="IPR036278">
    <property type="entry name" value="Sialidase_sf"/>
</dbReference>
<dbReference type="CDD" id="cd15482">
    <property type="entry name" value="Sialidase_non-viral"/>
    <property type="match status" value="1"/>
</dbReference>
<feature type="signal peptide" evidence="1">
    <location>
        <begin position="1"/>
        <end position="19"/>
    </location>
</feature>
<proteinExistence type="predicted"/>
<gene>
    <name evidence="3" type="ORF">L21SP3_01619</name>
</gene>
<keyword evidence="1" id="KW-0732">Signal</keyword>
<feature type="domain" description="FHA" evidence="2">
    <location>
        <begin position="145"/>
        <end position="202"/>
    </location>
</feature>
<dbReference type="Proteomes" id="UP000188273">
    <property type="component" value="Chromosome"/>
</dbReference>
<evidence type="ECO:0000313" key="3">
    <source>
        <dbReference type="EMBL" id="AQQ09804.1"/>
    </source>
</evidence>
<dbReference type="Gene3D" id="2.120.10.10">
    <property type="match status" value="1"/>
</dbReference>
<feature type="chain" id="PRO_5012275612" description="FHA domain-containing protein" evidence="1">
    <location>
        <begin position="20"/>
        <end position="718"/>
    </location>
</feature>
<evidence type="ECO:0000256" key="1">
    <source>
        <dbReference type="SAM" id="SignalP"/>
    </source>
</evidence>
<dbReference type="PROSITE" id="PS50006">
    <property type="entry name" value="FHA_DOMAIN"/>
    <property type="match status" value="1"/>
</dbReference>
<dbReference type="RefSeq" id="WP_077540438.1">
    <property type="nucleotide sequence ID" value="NZ_CP019633.1"/>
</dbReference>
<name>A0A1Q2HRA8_9BACT</name>
<reference evidence="4" key="1">
    <citation type="submission" date="2017-02" db="EMBL/GenBank/DDBJ databases">
        <title>Comparative genomics and description of representatives of a novel lineage of planctomycetes thriving in anoxic sediments.</title>
        <authorList>
            <person name="Spring S."/>
            <person name="Bunk B."/>
            <person name="Sproer C."/>
            <person name="Klenk H.-P."/>
        </authorList>
    </citation>
    <scope>NUCLEOTIDE SEQUENCE [LARGE SCALE GENOMIC DNA]</scope>
    <source>
        <strain evidence="4">L21-RPul-D3</strain>
    </source>
</reference>
<dbReference type="SUPFAM" id="SSF49899">
    <property type="entry name" value="Concanavalin A-like lectins/glucanases"/>
    <property type="match status" value="1"/>
</dbReference>
<dbReference type="OrthoDB" id="9878908at2"/>
<accession>A0A1Q2HRA8</accession>
<dbReference type="AlphaFoldDB" id="A0A1Q2HRA8"/>
<organism evidence="3 4">
    <name type="scientific">Sedimentisphaera cyanobacteriorum</name>
    <dbReference type="NCBI Taxonomy" id="1940790"/>
    <lineage>
        <taxon>Bacteria</taxon>
        <taxon>Pseudomonadati</taxon>
        <taxon>Planctomycetota</taxon>
        <taxon>Phycisphaerae</taxon>
        <taxon>Sedimentisphaerales</taxon>
        <taxon>Sedimentisphaeraceae</taxon>
        <taxon>Sedimentisphaera</taxon>
    </lineage>
</organism>
<protein>
    <recommendedName>
        <fullName evidence="2">FHA domain-containing protein</fullName>
    </recommendedName>
</protein>
<evidence type="ECO:0000313" key="4">
    <source>
        <dbReference type="Proteomes" id="UP000188273"/>
    </source>
</evidence>